<dbReference type="AlphaFoldDB" id="A0A1G6XE65"/>
<gene>
    <name evidence="4" type="ORF">SAMN04487894_11345</name>
</gene>
<name>A0A1G6XE65_NIADE</name>
<dbReference type="Proteomes" id="UP000198757">
    <property type="component" value="Unassembled WGS sequence"/>
</dbReference>
<dbReference type="Gene3D" id="3.60.21.10">
    <property type="match status" value="1"/>
</dbReference>
<evidence type="ECO:0000256" key="1">
    <source>
        <dbReference type="ARBA" id="ARBA00005662"/>
    </source>
</evidence>
<dbReference type="EMBL" id="FMZO01000013">
    <property type="protein sequence ID" value="SDD76499.1"/>
    <property type="molecule type" value="Genomic_DNA"/>
</dbReference>
<dbReference type="PANTHER" id="PTHR33393">
    <property type="entry name" value="POLYGLUTAMINE SYNTHESIS ACCESSORY PROTEIN RV0574C-RELATED"/>
    <property type="match status" value="1"/>
</dbReference>
<keyword evidence="5" id="KW-1185">Reference proteome</keyword>
<dbReference type="Pfam" id="PF09587">
    <property type="entry name" value="PGA_cap"/>
    <property type="match status" value="1"/>
</dbReference>
<dbReference type="SUPFAM" id="SSF56300">
    <property type="entry name" value="Metallo-dependent phosphatases"/>
    <property type="match status" value="1"/>
</dbReference>
<dbReference type="SMART" id="SM00854">
    <property type="entry name" value="PGA_cap"/>
    <property type="match status" value="1"/>
</dbReference>
<keyword evidence="2" id="KW-0472">Membrane</keyword>
<proteinExistence type="inferred from homology"/>
<dbReference type="PANTHER" id="PTHR33393:SF11">
    <property type="entry name" value="POLYGLUTAMINE SYNTHESIS ACCESSORY PROTEIN RV0574C-RELATED"/>
    <property type="match status" value="1"/>
</dbReference>
<evidence type="ECO:0000256" key="2">
    <source>
        <dbReference type="SAM" id="Phobius"/>
    </source>
</evidence>
<evidence type="ECO:0000313" key="4">
    <source>
        <dbReference type="EMBL" id="SDD76499.1"/>
    </source>
</evidence>
<dbReference type="InterPro" id="IPR052169">
    <property type="entry name" value="CW_Biosynth-Accessory"/>
</dbReference>
<protein>
    <submittedName>
        <fullName evidence="4">Poly-gamma-glutamate biosynthesis protein CapA/YwtB (Capsule formation), metallophosphatase superfamily</fullName>
    </submittedName>
</protein>
<organism evidence="4 5">
    <name type="scientific">Niabella drilacis (strain DSM 25811 / CCM 8410 / CCUG 62505 / LMG 26954 / E90)</name>
    <dbReference type="NCBI Taxonomy" id="1285928"/>
    <lineage>
        <taxon>Bacteria</taxon>
        <taxon>Pseudomonadati</taxon>
        <taxon>Bacteroidota</taxon>
        <taxon>Chitinophagia</taxon>
        <taxon>Chitinophagales</taxon>
        <taxon>Chitinophagaceae</taxon>
        <taxon>Niabella</taxon>
    </lineage>
</organism>
<comment type="similarity">
    <text evidence="1">Belongs to the CapA family.</text>
</comment>
<evidence type="ECO:0000259" key="3">
    <source>
        <dbReference type="SMART" id="SM00854"/>
    </source>
</evidence>
<evidence type="ECO:0000313" key="5">
    <source>
        <dbReference type="Proteomes" id="UP000198757"/>
    </source>
</evidence>
<feature type="domain" description="Capsule synthesis protein CapA" evidence="3">
    <location>
        <begin position="60"/>
        <end position="301"/>
    </location>
</feature>
<feature type="transmembrane region" description="Helical" evidence="2">
    <location>
        <begin position="12"/>
        <end position="33"/>
    </location>
</feature>
<dbReference type="CDD" id="cd07381">
    <property type="entry name" value="MPP_CapA"/>
    <property type="match status" value="1"/>
</dbReference>
<dbReference type="PROSITE" id="PS51257">
    <property type="entry name" value="PROKAR_LIPOPROTEIN"/>
    <property type="match status" value="1"/>
</dbReference>
<keyword evidence="2" id="KW-0812">Transmembrane</keyword>
<keyword evidence="2" id="KW-1133">Transmembrane helix</keyword>
<dbReference type="InterPro" id="IPR029052">
    <property type="entry name" value="Metallo-depent_PP-like"/>
</dbReference>
<accession>A0A1G6XE65</accession>
<reference evidence="5" key="1">
    <citation type="submission" date="2016-10" db="EMBL/GenBank/DDBJ databases">
        <authorList>
            <person name="Varghese N."/>
            <person name="Submissions S."/>
        </authorList>
    </citation>
    <scope>NUCLEOTIDE SEQUENCE [LARGE SCALE GENOMIC DNA]</scope>
    <source>
        <strain evidence="5">DSM 25811 / CCM 8410 / LMG 26954 / E90</strain>
    </source>
</reference>
<dbReference type="STRING" id="1285928.SAMN04487894_11345"/>
<sequence length="381" mass="41676">MLPRCLCITQSILAIFVSMMRLLFVITANLLIIGCNDPRPTPAAPVTAQKELPAKKELVTITAVGDMMLGSDYPNTLRMPKRNILLPLADSLRSGDFLIGNLEGVITGAAVPEKKCSNPKNCYAFRMPPGTEKYFKDAGFDFLSLANNHSGDFGNPGLNQTMSLLKKTGIGFAGVKHHQAHQIIHKNGIRYGIITAGFGWRHLHISNPQQVTQHISRIKDSTDLVIIYFHGGAEGDGMDHVLKRKELFHGEDRGDVHAFARACIDAGADLVLGSGPHVARGIELYRNKLIAYSLGNYATYGSISLKGPMGVAPILKIQLNKNGDFAGGRIISTIQLPANDRTPHLDPAKTVAIRMQELSRMDFPHSPLRITQKGEIIIKNF</sequence>
<dbReference type="InterPro" id="IPR019079">
    <property type="entry name" value="Capsule_synth_CapA"/>
</dbReference>